<gene>
    <name evidence="5" type="primary">lepB</name>
    <name evidence="5" type="ORF">FYJ82_07095</name>
</gene>
<comment type="subcellular location">
    <subcellularLocation>
        <location evidence="1">Cell membrane</location>
        <topology evidence="1">Single-pass type II membrane protein</topology>
    </subcellularLocation>
    <subcellularLocation>
        <location evidence="3">Membrane</location>
        <topology evidence="3">Single-pass type II membrane protein</topology>
    </subcellularLocation>
</comment>
<dbReference type="AlphaFoldDB" id="A0A6N7X416"/>
<evidence type="ECO:0000256" key="3">
    <source>
        <dbReference type="RuleBase" id="RU362042"/>
    </source>
</evidence>
<dbReference type="Gene3D" id="2.10.109.10">
    <property type="entry name" value="Umud Fragment, subunit A"/>
    <property type="match status" value="1"/>
</dbReference>
<keyword evidence="3 5" id="KW-0378">Hydrolase</keyword>
<dbReference type="GO" id="GO:0006465">
    <property type="term" value="P:signal peptide processing"/>
    <property type="evidence" value="ECO:0007669"/>
    <property type="project" value="InterPro"/>
</dbReference>
<dbReference type="GO" id="GO:0004252">
    <property type="term" value="F:serine-type endopeptidase activity"/>
    <property type="evidence" value="ECO:0007669"/>
    <property type="project" value="InterPro"/>
</dbReference>
<keyword evidence="3" id="KW-0645">Protease</keyword>
<protein>
    <recommendedName>
        <fullName evidence="3">Signal peptidase I</fullName>
        <ecNumber evidence="3">3.4.21.89</ecNumber>
    </recommendedName>
</protein>
<dbReference type="EMBL" id="VUNP01000032">
    <property type="protein sequence ID" value="MST54147.1"/>
    <property type="molecule type" value="Genomic_DNA"/>
</dbReference>
<evidence type="ECO:0000256" key="1">
    <source>
        <dbReference type="ARBA" id="ARBA00004401"/>
    </source>
</evidence>
<evidence type="ECO:0000259" key="4">
    <source>
        <dbReference type="Pfam" id="PF10502"/>
    </source>
</evidence>
<feature type="domain" description="Peptidase S26" evidence="4">
    <location>
        <begin position="10"/>
        <end position="174"/>
    </location>
</feature>
<dbReference type="InterPro" id="IPR036286">
    <property type="entry name" value="LexA/Signal_pep-like_sf"/>
</dbReference>
<dbReference type="SUPFAM" id="SSF51306">
    <property type="entry name" value="LexA/Signal peptidase"/>
    <property type="match status" value="1"/>
</dbReference>
<dbReference type="CDD" id="cd06462">
    <property type="entry name" value="Peptidase_S24_S26"/>
    <property type="match status" value="1"/>
</dbReference>
<dbReference type="GO" id="GO:0009003">
    <property type="term" value="F:signal peptidase activity"/>
    <property type="evidence" value="ECO:0007669"/>
    <property type="project" value="UniProtKB-EC"/>
</dbReference>
<dbReference type="OrthoDB" id="9802919at2"/>
<dbReference type="InterPro" id="IPR019533">
    <property type="entry name" value="Peptidase_S26"/>
</dbReference>
<dbReference type="EC" id="3.4.21.89" evidence="3"/>
<dbReference type="PRINTS" id="PR00727">
    <property type="entry name" value="LEADERPTASE"/>
</dbReference>
<comment type="catalytic activity">
    <reaction evidence="3">
        <text>Cleavage of hydrophobic, N-terminal signal or leader sequences from secreted and periplasmic proteins.</text>
        <dbReference type="EC" id="3.4.21.89"/>
    </reaction>
</comment>
<keyword evidence="3" id="KW-0472">Membrane</keyword>
<dbReference type="NCBIfam" id="TIGR02227">
    <property type="entry name" value="sigpep_I_bact"/>
    <property type="match status" value="1"/>
</dbReference>
<dbReference type="RefSeq" id="WP_154455263.1">
    <property type="nucleotide sequence ID" value="NZ_JASHCF010000009.1"/>
</dbReference>
<evidence type="ECO:0000256" key="2">
    <source>
        <dbReference type="ARBA" id="ARBA00009370"/>
    </source>
</evidence>
<dbReference type="GO" id="GO:0005886">
    <property type="term" value="C:plasma membrane"/>
    <property type="evidence" value="ECO:0007669"/>
    <property type="project" value="UniProtKB-SubCell"/>
</dbReference>
<feature type="transmembrane region" description="Helical" evidence="3">
    <location>
        <begin position="6"/>
        <end position="27"/>
    </location>
</feature>
<name>A0A6N7X416_STRAY</name>
<evidence type="ECO:0000313" key="6">
    <source>
        <dbReference type="Proteomes" id="UP000471052"/>
    </source>
</evidence>
<dbReference type="Pfam" id="PF10502">
    <property type="entry name" value="Peptidase_S26"/>
    <property type="match status" value="1"/>
</dbReference>
<dbReference type="Proteomes" id="UP000471052">
    <property type="component" value="Unassembled WGS sequence"/>
</dbReference>
<dbReference type="PANTHER" id="PTHR43390">
    <property type="entry name" value="SIGNAL PEPTIDASE I"/>
    <property type="match status" value="1"/>
</dbReference>
<proteinExistence type="inferred from homology"/>
<accession>A0A6N7X416</accession>
<sequence>MVKRDFIRNIIIALIAIFVLVLLRIFVFSTFRVHDDAVNSYLSNGDVVVVNRNRQPQYKDFVVYEEDSTFYISRVIATPGQTATVMDDILYIDNVAKEEPYISQMKSKYTASSDSQMPFTSDFSIETLTDNKETKIPKGSYLVLNDDRQNTNDSRKFGLIKAKQIRGVVTFKLWPLSQFGFLTTE</sequence>
<reference evidence="5 6" key="1">
    <citation type="submission" date="2019-08" db="EMBL/GenBank/DDBJ databases">
        <title>In-depth cultivation of the pig gut microbiome towards novel bacterial diversity and tailored functional studies.</title>
        <authorList>
            <person name="Wylensek D."/>
            <person name="Hitch T.C.A."/>
            <person name="Clavel T."/>
        </authorList>
    </citation>
    <scope>NUCLEOTIDE SEQUENCE [LARGE SCALE GENOMIC DNA]</scope>
    <source>
        <strain evidence="5 6">BL-178-WT-3A</strain>
    </source>
</reference>
<keyword evidence="3" id="KW-1133">Transmembrane helix</keyword>
<dbReference type="InterPro" id="IPR000223">
    <property type="entry name" value="Pept_S26A_signal_pept_1"/>
</dbReference>
<organism evidence="5 6">
    <name type="scientific">Streptococcus alactolyticus</name>
    <dbReference type="NCBI Taxonomy" id="29389"/>
    <lineage>
        <taxon>Bacteria</taxon>
        <taxon>Bacillati</taxon>
        <taxon>Bacillota</taxon>
        <taxon>Bacilli</taxon>
        <taxon>Lactobacillales</taxon>
        <taxon>Streptococcaceae</taxon>
        <taxon>Streptococcus</taxon>
    </lineage>
</organism>
<comment type="similarity">
    <text evidence="2 3">Belongs to the peptidase S26 family.</text>
</comment>
<keyword evidence="3" id="KW-0812">Transmembrane</keyword>
<comment type="caution">
    <text evidence="5">The sequence shown here is derived from an EMBL/GenBank/DDBJ whole genome shotgun (WGS) entry which is preliminary data.</text>
</comment>
<evidence type="ECO:0000313" key="5">
    <source>
        <dbReference type="EMBL" id="MST54147.1"/>
    </source>
</evidence>
<dbReference type="PANTHER" id="PTHR43390:SF1">
    <property type="entry name" value="CHLOROPLAST PROCESSING PEPTIDASE"/>
    <property type="match status" value="1"/>
</dbReference>